<dbReference type="PANTHER" id="PTHR48043:SF159">
    <property type="entry name" value="EG:EG0003.4 PROTEIN-RELATED"/>
    <property type="match status" value="1"/>
</dbReference>
<keyword evidence="5" id="KW-1133">Transmembrane helix</keyword>
<feature type="signal peptide" evidence="5">
    <location>
        <begin position="1"/>
        <end position="20"/>
    </location>
</feature>
<dbReference type="OrthoDB" id="5835829at2759"/>
<reference evidence="6" key="1">
    <citation type="submission" date="2021-12" db="EMBL/GenBank/DDBJ databases">
        <authorList>
            <person name="King R."/>
        </authorList>
    </citation>
    <scope>NUCLEOTIDE SEQUENCE</scope>
</reference>
<dbReference type="GO" id="GO:0015020">
    <property type="term" value="F:glucuronosyltransferase activity"/>
    <property type="evidence" value="ECO:0007669"/>
    <property type="project" value="UniProtKB-EC"/>
</dbReference>
<dbReference type="InterPro" id="IPR002213">
    <property type="entry name" value="UDP_glucos_trans"/>
</dbReference>
<dbReference type="Proteomes" id="UP001154114">
    <property type="component" value="Chromosome 22"/>
</dbReference>
<gene>
    <name evidence="6" type="ORF">CINC_LOCUS7212</name>
</gene>
<dbReference type="GO" id="GO:0016020">
    <property type="term" value="C:membrane"/>
    <property type="evidence" value="ECO:0007669"/>
    <property type="project" value="UniProtKB-SubCell"/>
</dbReference>
<keyword evidence="5" id="KW-0472">Membrane</keyword>
<dbReference type="PROSITE" id="PS00375">
    <property type="entry name" value="UDPGT"/>
    <property type="match status" value="1"/>
</dbReference>
<dbReference type="Gene3D" id="3.40.50.2000">
    <property type="entry name" value="Glycogen Phosphorylase B"/>
    <property type="match status" value="1"/>
</dbReference>
<sequence length="518" mass="58789">MENLKWMLFSFMLCLYGSEAYKILAVFPLPSKSHGILGDNMIKHLLDAGHEVTYVTPYLKDKPHPNLHQVDVTENRKIMNENTLDIQMIMNGSLPFDNPDLLFNMMVGMTEATMVNPNVQALMRNGKFDVVIAEYMFIDLYSAFGPIFQCPLIWFSTIEPHWMILNLVDGPLNPAHSADYTHRHVAPFSFSQRVSELWDLVVALYKSSHSYNDRVEGIYQKAVVPVFKEKGLPVPDYDVVRYNGSLVLGNSNPAIGDQVPLPQNYKHIGGYHIDENVKPLPEDLQKIMDSAKHGVIYFSLGSNIKSKDLPVQAKKGILDIFRGLKQTIIWKFEEVLPNVPKNVHIVQWAPQPSILAHRNLVLFITHGGLLSLTETIHFGVPVITIPVFADQFQNAKRAESKGYGIAIDLTEELHKDLKPAIDKMLANPSYSIVAKELSKAYHHRQTKPKDDINFWVDHVVKTRGAPHLRSIALPIPLYQRYFLDLLALIFISLVTLILIVRRILCSLTKKSNTKVKKN</sequence>
<feature type="transmembrane region" description="Helical" evidence="5">
    <location>
        <begin position="481"/>
        <end position="500"/>
    </location>
</feature>
<name>A0A9P0FSY4_CHRIL</name>
<evidence type="ECO:0000313" key="6">
    <source>
        <dbReference type="EMBL" id="CAH0596439.1"/>
    </source>
</evidence>
<comment type="catalytic activity">
    <reaction evidence="5">
        <text>glucuronate acceptor + UDP-alpha-D-glucuronate = acceptor beta-D-glucuronoside + UDP + H(+)</text>
        <dbReference type="Rhea" id="RHEA:21032"/>
        <dbReference type="ChEBI" id="CHEBI:15378"/>
        <dbReference type="ChEBI" id="CHEBI:58052"/>
        <dbReference type="ChEBI" id="CHEBI:58223"/>
        <dbReference type="ChEBI" id="CHEBI:132367"/>
        <dbReference type="ChEBI" id="CHEBI:132368"/>
        <dbReference type="EC" id="2.4.1.17"/>
    </reaction>
</comment>
<proteinExistence type="inferred from homology"/>
<keyword evidence="3 4" id="KW-0808">Transferase</keyword>
<evidence type="ECO:0000313" key="7">
    <source>
        <dbReference type="Proteomes" id="UP001154114"/>
    </source>
</evidence>
<keyword evidence="5" id="KW-0732">Signal</keyword>
<protein>
    <recommendedName>
        <fullName evidence="5">UDP-glucuronosyltransferase</fullName>
        <ecNumber evidence="5">2.4.1.17</ecNumber>
    </recommendedName>
</protein>
<keyword evidence="2 4" id="KW-0328">Glycosyltransferase</keyword>
<accession>A0A9P0FSY4</accession>
<dbReference type="InterPro" id="IPR035595">
    <property type="entry name" value="UDP_glycos_trans_CS"/>
</dbReference>
<evidence type="ECO:0000256" key="5">
    <source>
        <dbReference type="RuleBase" id="RU362059"/>
    </source>
</evidence>
<evidence type="ECO:0000256" key="1">
    <source>
        <dbReference type="ARBA" id="ARBA00009995"/>
    </source>
</evidence>
<evidence type="ECO:0000256" key="4">
    <source>
        <dbReference type="RuleBase" id="RU003718"/>
    </source>
</evidence>
<dbReference type="Pfam" id="PF00201">
    <property type="entry name" value="UDPGT"/>
    <property type="match status" value="1"/>
</dbReference>
<dbReference type="PANTHER" id="PTHR48043">
    <property type="entry name" value="EG:EG0003.4 PROTEIN-RELATED"/>
    <property type="match status" value="1"/>
</dbReference>
<dbReference type="FunFam" id="3.40.50.2000:FF:000050">
    <property type="entry name" value="UDP-glucuronosyltransferase"/>
    <property type="match status" value="1"/>
</dbReference>
<dbReference type="CDD" id="cd03784">
    <property type="entry name" value="GT1_Gtf-like"/>
    <property type="match status" value="1"/>
</dbReference>
<comment type="similarity">
    <text evidence="1 4">Belongs to the UDP-glycosyltransferase family.</text>
</comment>
<dbReference type="InterPro" id="IPR050271">
    <property type="entry name" value="UDP-glycosyltransferase"/>
</dbReference>
<comment type="subcellular location">
    <subcellularLocation>
        <location evidence="5">Membrane</location>
        <topology evidence="5">Single-pass membrane protein</topology>
    </subcellularLocation>
</comment>
<keyword evidence="5" id="KW-0812">Transmembrane</keyword>
<dbReference type="AlphaFoldDB" id="A0A9P0FSY4"/>
<evidence type="ECO:0000256" key="2">
    <source>
        <dbReference type="ARBA" id="ARBA00022676"/>
    </source>
</evidence>
<organism evidence="6 7">
    <name type="scientific">Chrysodeixis includens</name>
    <name type="common">Soybean looper</name>
    <name type="synonym">Pseudoplusia includens</name>
    <dbReference type="NCBI Taxonomy" id="689277"/>
    <lineage>
        <taxon>Eukaryota</taxon>
        <taxon>Metazoa</taxon>
        <taxon>Ecdysozoa</taxon>
        <taxon>Arthropoda</taxon>
        <taxon>Hexapoda</taxon>
        <taxon>Insecta</taxon>
        <taxon>Pterygota</taxon>
        <taxon>Neoptera</taxon>
        <taxon>Endopterygota</taxon>
        <taxon>Lepidoptera</taxon>
        <taxon>Glossata</taxon>
        <taxon>Ditrysia</taxon>
        <taxon>Noctuoidea</taxon>
        <taxon>Noctuidae</taxon>
        <taxon>Plusiinae</taxon>
        <taxon>Chrysodeixis</taxon>
    </lineage>
</organism>
<dbReference type="EC" id="2.4.1.17" evidence="5"/>
<dbReference type="SUPFAM" id="SSF53756">
    <property type="entry name" value="UDP-Glycosyltransferase/glycogen phosphorylase"/>
    <property type="match status" value="1"/>
</dbReference>
<keyword evidence="7" id="KW-1185">Reference proteome</keyword>
<dbReference type="EMBL" id="LR824025">
    <property type="protein sequence ID" value="CAH0596439.1"/>
    <property type="molecule type" value="Genomic_DNA"/>
</dbReference>
<evidence type="ECO:0000256" key="3">
    <source>
        <dbReference type="ARBA" id="ARBA00022679"/>
    </source>
</evidence>
<feature type="chain" id="PRO_5040546422" description="UDP-glucuronosyltransferase" evidence="5">
    <location>
        <begin position="21"/>
        <end position="518"/>
    </location>
</feature>